<dbReference type="Proteomes" id="UP000663400">
    <property type="component" value="Chromosome"/>
</dbReference>
<evidence type="ECO:0000259" key="1">
    <source>
        <dbReference type="Pfam" id="PF00144"/>
    </source>
</evidence>
<protein>
    <submittedName>
        <fullName evidence="2">Beta-lactamase family protein</fullName>
    </submittedName>
</protein>
<dbReference type="PANTHER" id="PTHR46825:SF9">
    <property type="entry name" value="BETA-LACTAMASE-RELATED DOMAIN-CONTAINING PROTEIN"/>
    <property type="match status" value="1"/>
</dbReference>
<dbReference type="PANTHER" id="PTHR46825">
    <property type="entry name" value="D-ALANYL-D-ALANINE-CARBOXYPEPTIDASE/ENDOPEPTIDASE AMPH"/>
    <property type="match status" value="1"/>
</dbReference>
<evidence type="ECO:0000313" key="3">
    <source>
        <dbReference type="Proteomes" id="UP000663400"/>
    </source>
</evidence>
<proteinExistence type="predicted"/>
<dbReference type="InterPro" id="IPR001466">
    <property type="entry name" value="Beta-lactam-related"/>
</dbReference>
<dbReference type="Pfam" id="PF00144">
    <property type="entry name" value="Beta-lactamase"/>
    <property type="match status" value="1"/>
</dbReference>
<gene>
    <name evidence="2" type="ORF">HIV01_002295</name>
</gene>
<keyword evidence="3" id="KW-1185">Reference proteome</keyword>
<reference evidence="2 3" key="1">
    <citation type="submission" date="2021-02" db="EMBL/GenBank/DDBJ databases">
        <title>Lysobacter arenosi sp. nov., isolated from soil of gangwondo yeongwol, south Korea.</title>
        <authorList>
            <person name="Kim K.R."/>
            <person name="Kim K.H."/>
            <person name="Jeon C.O."/>
        </authorList>
    </citation>
    <scope>NUCLEOTIDE SEQUENCE [LARGE SCALE GENOMIC DNA]</scope>
    <source>
        <strain evidence="2 3">R7</strain>
    </source>
</reference>
<evidence type="ECO:0000313" key="2">
    <source>
        <dbReference type="EMBL" id="QSX75401.1"/>
    </source>
</evidence>
<dbReference type="SUPFAM" id="SSF56601">
    <property type="entry name" value="beta-lactamase/transpeptidase-like"/>
    <property type="match status" value="1"/>
</dbReference>
<organism evidence="2 3">
    <name type="scientific">Lysobacter arenosi</name>
    <dbReference type="NCBI Taxonomy" id="2795387"/>
    <lineage>
        <taxon>Bacteria</taxon>
        <taxon>Pseudomonadati</taxon>
        <taxon>Pseudomonadota</taxon>
        <taxon>Gammaproteobacteria</taxon>
        <taxon>Lysobacterales</taxon>
        <taxon>Lysobacteraceae</taxon>
        <taxon>Lysobacter</taxon>
    </lineage>
</organism>
<dbReference type="InterPro" id="IPR012338">
    <property type="entry name" value="Beta-lactam/transpept-like"/>
</dbReference>
<dbReference type="PROSITE" id="PS51257">
    <property type="entry name" value="PROKAR_LIPOPROTEIN"/>
    <property type="match status" value="1"/>
</dbReference>
<dbReference type="Gene3D" id="3.40.710.10">
    <property type="entry name" value="DD-peptidase/beta-lactamase superfamily"/>
    <property type="match status" value="1"/>
</dbReference>
<dbReference type="EMBL" id="CP071517">
    <property type="protein sequence ID" value="QSX75401.1"/>
    <property type="molecule type" value="Genomic_DNA"/>
</dbReference>
<name>A0ABX7RET8_9GAMM</name>
<accession>A0ABX7RET8</accession>
<dbReference type="InterPro" id="IPR050491">
    <property type="entry name" value="AmpC-like"/>
</dbReference>
<feature type="domain" description="Beta-lactamase-related" evidence="1">
    <location>
        <begin position="35"/>
        <end position="346"/>
    </location>
</feature>
<sequence>MRTPAWLLGSVLLLAGCATGDHTMRQHTTLQEGIDALMRDYDGQAPGASVLVLRDGQALVQRSYGLADFESNIAANPDSNYRLASVSKQFTAAAILLLAQDGRLRLDDPARRWLPELPAAADAVTIRQLLTHTAGLIDYEDVMDPASEVQVHDADVLRLLSSQDRTYFAPGSDYRYSNSGYALLALIVERASGQRYATFLHDRIFTPLGMTGTVAYESGISEVARRTYGYSFEHGRWKRTDQSSTSAVLGDGGIYSSIADLAKWDAALYDERLLRSEWLARAFTPATATDDPDVRYGYGWRITGETLWHSGETIGFRNVIVRYPQRHLTVVVLTNRDDPEPYGLARQIAALAMTR</sequence>